<evidence type="ECO:0000313" key="5">
    <source>
        <dbReference type="Proteomes" id="UP000709336"/>
    </source>
</evidence>
<dbReference type="Pfam" id="PF13420">
    <property type="entry name" value="Acetyltransf_4"/>
    <property type="match status" value="1"/>
</dbReference>
<dbReference type="PANTHER" id="PTHR43072">
    <property type="entry name" value="N-ACETYLTRANSFERASE"/>
    <property type="match status" value="1"/>
</dbReference>
<accession>A0ABX1R5D6</accession>
<dbReference type="InterPro" id="IPR016181">
    <property type="entry name" value="Acyl_CoA_acyltransferase"/>
</dbReference>
<feature type="domain" description="N-acetyltransferase" evidence="3">
    <location>
        <begin position="2"/>
        <end position="164"/>
    </location>
</feature>
<reference evidence="4 5" key="1">
    <citation type="submission" date="2020-03" db="EMBL/GenBank/DDBJ databases">
        <title>Alteromonas ponticola sp. nov., isolated from seawater.</title>
        <authorList>
            <person name="Yoon J.-H."/>
            <person name="Kim Y.-O."/>
        </authorList>
    </citation>
    <scope>NUCLEOTIDE SEQUENCE [LARGE SCALE GENOMIC DNA]</scope>
    <source>
        <strain evidence="4 5">MYP5</strain>
    </source>
</reference>
<dbReference type="PANTHER" id="PTHR43072:SF23">
    <property type="entry name" value="UPF0039 PROTEIN C11D3.02C"/>
    <property type="match status" value="1"/>
</dbReference>
<dbReference type="RefSeq" id="WP_169211848.1">
    <property type="nucleotide sequence ID" value="NZ_JAATNW010000008.1"/>
</dbReference>
<evidence type="ECO:0000313" key="4">
    <source>
        <dbReference type="EMBL" id="NMH61284.1"/>
    </source>
</evidence>
<dbReference type="PROSITE" id="PS51186">
    <property type="entry name" value="GNAT"/>
    <property type="match status" value="1"/>
</dbReference>
<dbReference type="SUPFAM" id="SSF55729">
    <property type="entry name" value="Acyl-CoA N-acyltransferases (Nat)"/>
    <property type="match status" value="1"/>
</dbReference>
<proteinExistence type="predicted"/>
<evidence type="ECO:0000259" key="3">
    <source>
        <dbReference type="PROSITE" id="PS51186"/>
    </source>
</evidence>
<organism evidence="4 5">
    <name type="scientific">Alteromonas ponticola</name>
    <dbReference type="NCBI Taxonomy" id="2720613"/>
    <lineage>
        <taxon>Bacteria</taxon>
        <taxon>Pseudomonadati</taxon>
        <taxon>Pseudomonadota</taxon>
        <taxon>Gammaproteobacteria</taxon>
        <taxon>Alteromonadales</taxon>
        <taxon>Alteromonadaceae</taxon>
        <taxon>Alteromonas/Salinimonas group</taxon>
        <taxon>Alteromonas</taxon>
    </lineage>
</organism>
<keyword evidence="1" id="KW-0808">Transferase</keyword>
<sequence length="166" mass="18754">MITIRNVSATDVTAVTRIYNEYIQKTAITFEELPVSVAEMQQRIDAVSTLSLPWLVLHNDDDVIGYAYAAPWKTRSAYRFTAEVTIYLAPDMHGNGYGKLLYEALFKQLCSTEIRSCISVITLPNAASVALHEKMGMQKVAHFAQVGFKFGEWLDVGYWQIQLPKK</sequence>
<gene>
    <name evidence="4" type="ORF">HCJ96_14735</name>
</gene>
<name>A0ABX1R5D6_9ALTE</name>
<dbReference type="Gene3D" id="3.40.630.30">
    <property type="match status" value="1"/>
</dbReference>
<dbReference type="InterPro" id="IPR000182">
    <property type="entry name" value="GNAT_dom"/>
</dbReference>
<keyword evidence="2" id="KW-0012">Acyltransferase</keyword>
<comment type="caution">
    <text evidence="4">The sequence shown here is derived from an EMBL/GenBank/DDBJ whole genome shotgun (WGS) entry which is preliminary data.</text>
</comment>
<dbReference type="Proteomes" id="UP000709336">
    <property type="component" value="Unassembled WGS sequence"/>
</dbReference>
<dbReference type="EMBL" id="JAATNW010000008">
    <property type="protein sequence ID" value="NMH61284.1"/>
    <property type="molecule type" value="Genomic_DNA"/>
</dbReference>
<evidence type="ECO:0000256" key="2">
    <source>
        <dbReference type="ARBA" id="ARBA00023315"/>
    </source>
</evidence>
<protein>
    <submittedName>
        <fullName evidence="4">N-acetyltransferase</fullName>
    </submittedName>
</protein>
<evidence type="ECO:0000256" key="1">
    <source>
        <dbReference type="ARBA" id="ARBA00022679"/>
    </source>
</evidence>
<keyword evidence="5" id="KW-1185">Reference proteome</keyword>